<dbReference type="AlphaFoldDB" id="R4K4V4"/>
<reference evidence="1 2" key="1">
    <citation type="submission" date="2012-01" db="EMBL/GenBank/DDBJ databases">
        <title>Complete sequence of chromosome of Clostridium pasteurianum BC1.</title>
        <authorList>
            <consortium name="US DOE Joint Genome Institute"/>
            <person name="Lucas S."/>
            <person name="Han J."/>
            <person name="Lapidus A."/>
            <person name="Cheng J.-F."/>
            <person name="Goodwin L."/>
            <person name="Pitluck S."/>
            <person name="Peters L."/>
            <person name="Mikhailova N."/>
            <person name="Teshima H."/>
            <person name="Detter J.C."/>
            <person name="Han C."/>
            <person name="Tapia R."/>
            <person name="Land M."/>
            <person name="Hauser L."/>
            <person name="Kyrpides N."/>
            <person name="Ivanova N."/>
            <person name="Pagani I."/>
            <person name="Dunn J."/>
            <person name="Taghavi S."/>
            <person name="Francis A."/>
            <person name="van der Lelie D."/>
            <person name="Woyke T."/>
        </authorList>
    </citation>
    <scope>NUCLEOTIDE SEQUENCE [LARGE SCALE GENOMIC DNA]</scope>
    <source>
        <strain evidence="1 2">BC1</strain>
    </source>
</reference>
<accession>R4K4V4</accession>
<evidence type="ECO:0000313" key="2">
    <source>
        <dbReference type="Proteomes" id="UP000013523"/>
    </source>
</evidence>
<name>R4K4V4_CLOPA</name>
<keyword evidence="2" id="KW-1185">Reference proteome</keyword>
<dbReference type="RefSeq" id="WP_015615894.1">
    <property type="nucleotide sequence ID" value="NC_021182.1"/>
</dbReference>
<dbReference type="PATRIC" id="fig|86416.3.peg.2746"/>
<gene>
    <name evidence="1" type="ORF">Clopa_2759</name>
</gene>
<dbReference type="STRING" id="86416.Clopa_2759"/>
<dbReference type="EMBL" id="CP003261">
    <property type="protein sequence ID" value="AGK97598.1"/>
    <property type="molecule type" value="Genomic_DNA"/>
</dbReference>
<protein>
    <recommendedName>
        <fullName evidence="3">DUF3606 domain-containing protein</fullName>
    </recommendedName>
</protein>
<organism evidence="1 2">
    <name type="scientific">Clostridium pasteurianum BC1</name>
    <dbReference type="NCBI Taxonomy" id="86416"/>
    <lineage>
        <taxon>Bacteria</taxon>
        <taxon>Bacillati</taxon>
        <taxon>Bacillota</taxon>
        <taxon>Clostridia</taxon>
        <taxon>Eubacteriales</taxon>
        <taxon>Clostridiaceae</taxon>
        <taxon>Clostridium</taxon>
    </lineage>
</organism>
<sequence>MLGFKFKRKTGNKTYKAPLNYSIINLDEDDEINWWCKELSCTEEELIDAVNKVGNSTNRVKEYFGEN</sequence>
<dbReference type="Pfam" id="PF12244">
    <property type="entry name" value="DUF3606"/>
    <property type="match status" value="1"/>
</dbReference>
<dbReference type="KEGG" id="cpas:Clopa_2759"/>
<dbReference type="Proteomes" id="UP000013523">
    <property type="component" value="Chromosome"/>
</dbReference>
<evidence type="ECO:0008006" key="3">
    <source>
        <dbReference type="Google" id="ProtNLM"/>
    </source>
</evidence>
<proteinExistence type="predicted"/>
<dbReference type="InterPro" id="IPR022037">
    <property type="entry name" value="DUF3606"/>
</dbReference>
<dbReference type="HOGENOM" id="CLU_192201_1_2_9"/>
<dbReference type="OrthoDB" id="1920452at2"/>
<evidence type="ECO:0000313" key="1">
    <source>
        <dbReference type="EMBL" id="AGK97598.1"/>
    </source>
</evidence>